<feature type="domain" description="C-type lectin" evidence="1">
    <location>
        <begin position="269"/>
        <end position="388"/>
    </location>
</feature>
<dbReference type="EMBL" id="BMAT01001359">
    <property type="protein sequence ID" value="GFR83816.1"/>
    <property type="molecule type" value="Genomic_DNA"/>
</dbReference>
<organism evidence="2 3">
    <name type="scientific">Elysia marginata</name>
    <dbReference type="NCBI Taxonomy" id="1093978"/>
    <lineage>
        <taxon>Eukaryota</taxon>
        <taxon>Metazoa</taxon>
        <taxon>Spiralia</taxon>
        <taxon>Lophotrochozoa</taxon>
        <taxon>Mollusca</taxon>
        <taxon>Gastropoda</taxon>
        <taxon>Heterobranchia</taxon>
        <taxon>Euthyneura</taxon>
        <taxon>Panpulmonata</taxon>
        <taxon>Sacoglossa</taxon>
        <taxon>Placobranchoidea</taxon>
        <taxon>Plakobranchidae</taxon>
        <taxon>Elysia</taxon>
    </lineage>
</organism>
<dbReference type="SUPFAM" id="SSF56436">
    <property type="entry name" value="C-type lectin-like"/>
    <property type="match status" value="1"/>
</dbReference>
<dbReference type="InterPro" id="IPR016187">
    <property type="entry name" value="CTDL_fold"/>
</dbReference>
<evidence type="ECO:0000313" key="3">
    <source>
        <dbReference type="Proteomes" id="UP000762676"/>
    </source>
</evidence>
<sequence>MAVTIRKEKKDWTCIAECLQKARFVLTCVLVLVSQRHVSCHPAFHLEATSRSVSCTLNVCLISMKTVSRLSLMASEPNDGENEFVFLAELSKHMRKPYVYPSVMPSIAHASGKNGTGRDATMQISLTWKTHKNINVARYRCMATCWDKQSRKVQIFVTSNGSESNISQTCRKTSVERFVNNPTCNLTDEFQSVNSGISILQQQVETLNDSISDTLETKIELLLKTVYHFMGQKIKALESLVSAQKGTIASFEHGFRFLYLMTNFDVVSFSNKMYYVSKVEAPFDLKASDILCDNLGGHLLEVNDFDEYAFIFAYLTKVGGDDFFTGGNDIDRDGHWTFWHSKETVHFMDRWTQPPDVVNGYNYCLLIRLSLDGYTDENCNARGKFVCEDKK</sequence>
<dbReference type="InterPro" id="IPR016186">
    <property type="entry name" value="C-type_lectin-like/link_sf"/>
</dbReference>
<dbReference type="CDD" id="cd00037">
    <property type="entry name" value="CLECT"/>
    <property type="match status" value="1"/>
</dbReference>
<evidence type="ECO:0000313" key="2">
    <source>
        <dbReference type="EMBL" id="GFR83816.1"/>
    </source>
</evidence>
<keyword evidence="3" id="KW-1185">Reference proteome</keyword>
<comment type="caution">
    <text evidence="2">The sequence shown here is derived from an EMBL/GenBank/DDBJ whole genome shotgun (WGS) entry which is preliminary data.</text>
</comment>
<dbReference type="SMART" id="SM00034">
    <property type="entry name" value="CLECT"/>
    <property type="match status" value="1"/>
</dbReference>
<protein>
    <submittedName>
        <fullName evidence="2">Perlucin</fullName>
    </submittedName>
</protein>
<gene>
    <name evidence="2" type="ORF">ElyMa_000657100</name>
</gene>
<dbReference type="PROSITE" id="PS50041">
    <property type="entry name" value="C_TYPE_LECTIN_2"/>
    <property type="match status" value="1"/>
</dbReference>
<dbReference type="InterPro" id="IPR001304">
    <property type="entry name" value="C-type_lectin-like"/>
</dbReference>
<evidence type="ECO:0000259" key="1">
    <source>
        <dbReference type="PROSITE" id="PS50041"/>
    </source>
</evidence>
<dbReference type="Gene3D" id="3.10.100.10">
    <property type="entry name" value="Mannose-Binding Protein A, subunit A"/>
    <property type="match status" value="1"/>
</dbReference>
<dbReference type="AlphaFoldDB" id="A0AAV4GEU6"/>
<name>A0AAV4GEU6_9GAST</name>
<proteinExistence type="predicted"/>
<reference evidence="2 3" key="1">
    <citation type="journal article" date="2021" name="Elife">
        <title>Chloroplast acquisition without the gene transfer in kleptoplastic sea slugs, Plakobranchus ocellatus.</title>
        <authorList>
            <person name="Maeda T."/>
            <person name="Takahashi S."/>
            <person name="Yoshida T."/>
            <person name="Shimamura S."/>
            <person name="Takaki Y."/>
            <person name="Nagai Y."/>
            <person name="Toyoda A."/>
            <person name="Suzuki Y."/>
            <person name="Arimoto A."/>
            <person name="Ishii H."/>
            <person name="Satoh N."/>
            <person name="Nishiyama T."/>
            <person name="Hasebe M."/>
            <person name="Maruyama T."/>
            <person name="Minagawa J."/>
            <person name="Obokata J."/>
            <person name="Shigenobu S."/>
        </authorList>
    </citation>
    <scope>NUCLEOTIDE SEQUENCE [LARGE SCALE GENOMIC DNA]</scope>
</reference>
<dbReference type="Proteomes" id="UP000762676">
    <property type="component" value="Unassembled WGS sequence"/>
</dbReference>
<dbReference type="Pfam" id="PF00059">
    <property type="entry name" value="Lectin_C"/>
    <property type="match status" value="1"/>
</dbReference>
<accession>A0AAV4GEU6</accession>